<evidence type="ECO:0000256" key="1">
    <source>
        <dbReference type="ARBA" id="ARBA00005568"/>
    </source>
</evidence>
<evidence type="ECO:0000313" key="6">
    <source>
        <dbReference type="EMBL" id="HGQ18476.1"/>
    </source>
</evidence>
<dbReference type="InterPro" id="IPR005000">
    <property type="entry name" value="Aldolase/citrate-lyase_domain"/>
</dbReference>
<dbReference type="SUPFAM" id="SSF51621">
    <property type="entry name" value="Phosphoenolpyruvate/pyruvate domain"/>
    <property type="match status" value="1"/>
</dbReference>
<evidence type="ECO:0000256" key="3">
    <source>
        <dbReference type="ARBA" id="ARBA00023239"/>
    </source>
</evidence>
<keyword evidence="2" id="KW-0479">Metal-binding</keyword>
<dbReference type="InterPro" id="IPR050251">
    <property type="entry name" value="HpcH-HpaI_aldolase"/>
</dbReference>
<dbReference type="GO" id="GO:0046872">
    <property type="term" value="F:metal ion binding"/>
    <property type="evidence" value="ECO:0007669"/>
    <property type="project" value="UniProtKB-KW"/>
</dbReference>
<feature type="domain" description="HpcH/HpaI aldolase/citrate lyase" evidence="4">
    <location>
        <begin position="19"/>
        <end position="240"/>
    </location>
</feature>
<dbReference type="PANTHER" id="PTHR30502">
    <property type="entry name" value="2-KETO-3-DEOXY-L-RHAMNONATE ALDOLASE"/>
    <property type="match status" value="1"/>
</dbReference>
<sequence length="258" mass="29492">MYIVKPFKNRLKKGDVLLGTWITINCLDVVETLSTLPFDWFVFDMEHAPLDVSNLQILIAGTRGTDVVPMVRVPWNDMVVIKRVLDIGAKGLVIPWVNSGEEAENVVRYVSYPPKGIRGVGPRRAVMYGATDFLEYYKRFEEEELVVAIQIETEKALKNIEDIANVKGIDIFYIGPMDLSVNLGIPLQYDHPKFIEAVETVLRVTKKYDITPGIHTFNAEQAIKYIDMGFRFLALASDYRILHTSFAKMLENVRRKYT</sequence>
<dbReference type="PANTHER" id="PTHR30502:SF0">
    <property type="entry name" value="PHOSPHOENOLPYRUVATE CARBOXYLASE FAMILY PROTEIN"/>
    <property type="match status" value="1"/>
</dbReference>
<name>A0A7J3I9B2_9CREN</name>
<reference evidence="5" key="1">
    <citation type="journal article" date="2020" name="mSystems">
        <title>Genome- and Community-Level Interaction Insights into Carbon Utilization and Element Cycling Functions of Hydrothermarchaeota in Hydrothermal Sediment.</title>
        <authorList>
            <person name="Zhou Z."/>
            <person name="Liu Y."/>
            <person name="Xu W."/>
            <person name="Pan J."/>
            <person name="Luo Z.H."/>
            <person name="Li M."/>
        </authorList>
    </citation>
    <scope>NUCLEOTIDE SEQUENCE [LARGE SCALE GENOMIC DNA]</scope>
    <source>
        <strain evidence="5">SpSt-618</strain>
        <strain evidence="6">SpSt-657</strain>
    </source>
</reference>
<dbReference type="EMBL" id="DTAI01000219">
    <property type="protein sequence ID" value="HGN37366.1"/>
    <property type="molecule type" value="Genomic_DNA"/>
</dbReference>
<dbReference type="GO" id="GO:0016832">
    <property type="term" value="F:aldehyde-lyase activity"/>
    <property type="evidence" value="ECO:0007669"/>
    <property type="project" value="TreeGrafter"/>
</dbReference>
<keyword evidence="3" id="KW-0456">Lyase</keyword>
<dbReference type="Pfam" id="PF03328">
    <property type="entry name" value="HpcH_HpaI"/>
    <property type="match status" value="1"/>
</dbReference>
<evidence type="ECO:0000259" key="4">
    <source>
        <dbReference type="Pfam" id="PF03328"/>
    </source>
</evidence>
<organism evidence="5">
    <name type="scientific">Ignisphaera aggregans</name>
    <dbReference type="NCBI Taxonomy" id="334771"/>
    <lineage>
        <taxon>Archaea</taxon>
        <taxon>Thermoproteota</taxon>
        <taxon>Thermoprotei</taxon>
        <taxon>Desulfurococcales</taxon>
        <taxon>Desulfurococcaceae</taxon>
        <taxon>Ignisphaera</taxon>
    </lineage>
</organism>
<dbReference type="InterPro" id="IPR040442">
    <property type="entry name" value="Pyrv_kinase-like_dom_sf"/>
</dbReference>
<protein>
    <recommendedName>
        <fullName evidence="4">HpcH/HpaI aldolase/citrate lyase domain-containing protein</fullName>
    </recommendedName>
</protein>
<dbReference type="Gene3D" id="3.20.20.60">
    <property type="entry name" value="Phosphoenolpyruvate-binding domains"/>
    <property type="match status" value="1"/>
</dbReference>
<evidence type="ECO:0000256" key="2">
    <source>
        <dbReference type="ARBA" id="ARBA00022723"/>
    </source>
</evidence>
<gene>
    <name evidence="5" type="ORF">ENT87_07470</name>
    <name evidence="6" type="ORF">ENU30_05840</name>
</gene>
<dbReference type="EMBL" id="DTBZ01000110">
    <property type="protein sequence ID" value="HGQ18476.1"/>
    <property type="molecule type" value="Genomic_DNA"/>
</dbReference>
<accession>A0A7J3I9B2</accession>
<dbReference type="AlphaFoldDB" id="A0A7J3I9B2"/>
<dbReference type="InterPro" id="IPR015813">
    <property type="entry name" value="Pyrv/PenolPyrv_kinase-like_dom"/>
</dbReference>
<dbReference type="GO" id="GO:0005737">
    <property type="term" value="C:cytoplasm"/>
    <property type="evidence" value="ECO:0007669"/>
    <property type="project" value="TreeGrafter"/>
</dbReference>
<comment type="similarity">
    <text evidence="1">Belongs to the HpcH/HpaI aldolase family.</text>
</comment>
<proteinExistence type="inferred from homology"/>
<comment type="caution">
    <text evidence="5">The sequence shown here is derived from an EMBL/GenBank/DDBJ whole genome shotgun (WGS) entry which is preliminary data.</text>
</comment>
<evidence type="ECO:0000313" key="5">
    <source>
        <dbReference type="EMBL" id="HGN37366.1"/>
    </source>
</evidence>